<dbReference type="Gene3D" id="3.10.28.10">
    <property type="entry name" value="Homing endonucleases"/>
    <property type="match status" value="1"/>
</dbReference>
<dbReference type="SUPFAM" id="SSF51294">
    <property type="entry name" value="Hedgehog/intein (Hint) domain"/>
    <property type="match status" value="1"/>
</dbReference>
<dbReference type="Gene3D" id="3.40.50.300">
    <property type="entry name" value="P-loop containing nucleotide triphosphate hydrolases"/>
    <property type="match status" value="1"/>
</dbReference>
<evidence type="ECO:0000313" key="2">
    <source>
        <dbReference type="EMBL" id="EIJ23965.1"/>
    </source>
</evidence>
<dbReference type="InterPro" id="IPR027417">
    <property type="entry name" value="P-loop_NTPase"/>
</dbReference>
<accession>A0AA87LPB7</accession>
<dbReference type="PROSITE" id="PS50819">
    <property type="entry name" value="INTEIN_ENDONUCLEASE"/>
    <property type="match status" value="1"/>
</dbReference>
<dbReference type="InterPro" id="IPR004042">
    <property type="entry name" value="Intein_endonuc_central"/>
</dbReference>
<feature type="domain" description="DOD-type homing endonuclease" evidence="1">
    <location>
        <begin position="834"/>
        <end position="957"/>
    </location>
</feature>
<gene>
    <name evidence="2" type="ORF">HMPREF1313_1442</name>
</gene>
<dbReference type="SUPFAM" id="SSF55608">
    <property type="entry name" value="Homing endonucleases"/>
    <property type="match status" value="1"/>
</dbReference>
<comment type="caution">
    <text evidence="2">The sequence shown here is derived from an EMBL/GenBank/DDBJ whole genome shotgun (WGS) entry which is preliminary data.</text>
</comment>
<sequence length="1436" mass="159544">MPRGNFYRPESFISPASEYGLLRSATPDRTVWLYARIPWSTALLDGANDRKRNDAAQQLMAFFDGLANQVTVAGMRYRYMLQSEYREFHLLTGSMPVRYSPPASMRDTDLGRYQAQYYRSQKVCKQFAVIGVPLKLVGDHSNNRKPGMLQRALTWYDRMCYSVANGCPMFEEYLPDAHNIERIMLNAGLEPFTIMDEQEREQLVAMMESWWVGRANSSALPILAENAHVHFFPDNATCAHAKNLYDNGVDCTEWNIDEEYPASICFARTADFNQSSITDPNNLWIAQLMEVGRAGGANAVATSIRGKVEPAKVTADQIRRNSRTIDESIKERYEKGREAPGDMTEIKERLDYKKAIYNTPDMPPSIIDLSVATCVAGNEQMAIDALGRIPNIEFVNLTTASEQLMAFKSMQACSNVRMTPYEIHWAATCVAGGGVSSFAKAGDKDGALAGLSEANRQPVYIGTTTVQDKDRRPILAIIGDTGSGKLIALSTPTPVPPQPKYPNGSIIPFGQLEEGDYLYGRDGKPYPITQLHPITSKDTYEVVLSDGQKILAGGDHLWTVSSFKDRNNNRKDKHRRSVERYNQLTRIGATLRNIGEQHPMSETMTSKELASLLKPIVGKYMGTARPEAWVAASLQMMDFSGVDEERDIAVNSPHEAYSHRQNCKRYDSAGALSHLIDHFDYVAKHGPRWQEESQQRASLLRSHLDDEHTQGLSVAEIRNMMGKLAPSTSSLSSMLKGLKPVSLWDEGTRIMPDRSSRRTVRAYNVRGALNAIALRLLQRYNGETPNTDYDEQVVSTKEMLASGLETTIGQAQWSIHAPQPVQNPETHLSIDPYLLGAWLADGSKRAGELTSDTKAGDLDYVAERFLEKGYDVTYKSDGKSFYVRGFTGKLRYAGLLSNKHIPEKYFFSSIGQRLELVRGLLDQDGSIDENGSIEFTQSADHEPIMRGMVRLLRSLGIVVHEPTRSKAGYTLDGEHHDTQDRLRLTFTTNLPVFALERKRMLLPKTLRETQQWMYIKDIRKVEDVPCRCITVGSPDHTYLVNDYVPTHNTMAAFSLFLQWSKIDARDGKGKTPCIYINPKAGNDLEDATRSQGGTVIRLDSDVANGTFDPFNVIPNVEEAKEIAVLMMTNILGGDTKMESAMTAMLDYGVKHGVRCVGRALLVAAQAVAKTIKAGNTAESIGLPSNTLEVFSTINMNLKANQGLRLIFGTDNDTKPLTISQNLTLINAGDRSLIPEGQDDSMTARIRQWTLRMVVMGAGTAVRGRDGMVGVDEAWVFMGKDKGASRTFEQWVRMARSQRFTPVIISQKVQEFIDADLTGGISRALLLALDNPEEANGTVSPAKSAERLLGIEDPNGRILQRMGADDTLDNGQPNPNSLKRLVSASTGKTVRGAVAYFKDGSKQPIPVEIVIPPALLKEISTTATDKIAREQRKNKEQ</sequence>
<protein>
    <recommendedName>
        <fullName evidence="1">DOD-type homing endonuclease domain-containing protein</fullName>
    </recommendedName>
</protein>
<dbReference type="GO" id="GO:0004519">
    <property type="term" value="F:endonuclease activity"/>
    <property type="evidence" value="ECO:0007669"/>
    <property type="project" value="InterPro"/>
</dbReference>
<evidence type="ECO:0000259" key="1">
    <source>
        <dbReference type="PROSITE" id="PS50819"/>
    </source>
</evidence>
<name>A0AA87LPB7_BIFLL</name>
<dbReference type="InterPro" id="IPR036844">
    <property type="entry name" value="Hint_dom_sf"/>
</dbReference>
<dbReference type="SUPFAM" id="SSF52540">
    <property type="entry name" value="P-loop containing nucleoside triphosphate hydrolases"/>
    <property type="match status" value="1"/>
</dbReference>
<dbReference type="InterPro" id="IPR027434">
    <property type="entry name" value="Homing_endonucl"/>
</dbReference>
<dbReference type="Proteomes" id="UP000006410">
    <property type="component" value="Unassembled WGS sequence"/>
</dbReference>
<organism evidence="2 3">
    <name type="scientific">Bifidobacterium longum subsp. longum 1-6B</name>
    <dbReference type="NCBI Taxonomy" id="1161744"/>
    <lineage>
        <taxon>Bacteria</taxon>
        <taxon>Bacillati</taxon>
        <taxon>Actinomycetota</taxon>
        <taxon>Actinomycetes</taxon>
        <taxon>Bifidobacteriales</taxon>
        <taxon>Bifidobacteriaceae</taxon>
        <taxon>Bifidobacterium</taxon>
    </lineage>
</organism>
<reference evidence="2 3" key="1">
    <citation type="journal article" date="2013" name="Genome Announc.">
        <title>Draft Genome Sequences of Two Pairs of Human Intestinal Bifidobacterium longum subsp. longum Strains, 44B and 1-6B and 35B and 2-2B, Consecutively Isolated from Two Children after a 5-Year Time Period.</title>
        <authorList>
            <person name="Shkoporov A.N."/>
            <person name="Efimov B.A."/>
            <person name="Khokhlova E.V."/>
            <person name="Chaplin A.V."/>
            <person name="Kafarskaya L.I."/>
            <person name="Durkin A.S."/>
            <person name="McCorrison J."/>
            <person name="Torralba M."/>
            <person name="Gillis M."/>
            <person name="Sutton G."/>
            <person name="Weibel D.B."/>
            <person name="Nelson K.E."/>
            <person name="Smeianov V.V."/>
        </authorList>
    </citation>
    <scope>NUCLEOTIDE SEQUENCE [LARGE SCALE GENOMIC DNA]</scope>
    <source>
        <strain evidence="2 3">1-6B</strain>
    </source>
</reference>
<dbReference type="EMBL" id="AJTF01000121">
    <property type="protein sequence ID" value="EIJ23965.1"/>
    <property type="molecule type" value="Genomic_DNA"/>
</dbReference>
<dbReference type="Pfam" id="PF12846">
    <property type="entry name" value="AAA_10"/>
    <property type="match status" value="1"/>
</dbReference>
<proteinExistence type="predicted"/>
<dbReference type="RefSeq" id="WP_007056004.1">
    <property type="nucleotide sequence ID" value="NZ_AJTF01000121.1"/>
</dbReference>
<evidence type="ECO:0000313" key="3">
    <source>
        <dbReference type="Proteomes" id="UP000006410"/>
    </source>
</evidence>